<dbReference type="PANTHER" id="PTHR15272">
    <property type="entry name" value="CHROMATIN ASSEMBLY FACTOR 1 SUBUNIT A CAF-1 SUBUNIT A"/>
    <property type="match status" value="1"/>
</dbReference>
<dbReference type="Pfam" id="PF21796">
    <property type="entry name" value="Cac1_C"/>
    <property type="match status" value="1"/>
</dbReference>
<feature type="region of interest" description="Disordered" evidence="5">
    <location>
        <begin position="758"/>
        <end position="777"/>
    </location>
</feature>
<feature type="region of interest" description="Disordered" evidence="5">
    <location>
        <begin position="628"/>
        <end position="648"/>
    </location>
</feature>
<evidence type="ECO:0000256" key="4">
    <source>
        <dbReference type="ARBA" id="ARBA00023242"/>
    </source>
</evidence>
<dbReference type="OrthoDB" id="440676at2759"/>
<feature type="compositionally biased region" description="Acidic residues" evidence="5">
    <location>
        <begin position="470"/>
        <end position="482"/>
    </location>
</feature>
<feature type="compositionally biased region" description="Polar residues" evidence="5">
    <location>
        <begin position="381"/>
        <end position="393"/>
    </location>
</feature>
<feature type="region of interest" description="Disordered" evidence="5">
    <location>
        <begin position="470"/>
        <end position="508"/>
    </location>
</feature>
<dbReference type="GO" id="GO:0005634">
    <property type="term" value="C:nucleus"/>
    <property type="evidence" value="ECO:0007669"/>
    <property type="project" value="UniProtKB-SubCell"/>
</dbReference>
<dbReference type="Proteomes" id="UP000275267">
    <property type="component" value="Unassembled WGS sequence"/>
</dbReference>
<evidence type="ECO:0000259" key="7">
    <source>
        <dbReference type="Pfam" id="PF21796"/>
    </source>
</evidence>
<dbReference type="AlphaFoldDB" id="A0A3L6RJW2"/>
<feature type="domain" description="Chromatin assembly factor 1 subunit Cac1-like C-terminal" evidence="7">
    <location>
        <begin position="654"/>
        <end position="704"/>
    </location>
</feature>
<keyword evidence="4" id="KW-0539">Nucleus</keyword>
<dbReference type="GO" id="GO:0033186">
    <property type="term" value="C:CAF-1 complex"/>
    <property type="evidence" value="ECO:0007669"/>
    <property type="project" value="TreeGrafter"/>
</dbReference>
<evidence type="ECO:0000256" key="3">
    <source>
        <dbReference type="ARBA" id="ARBA00023204"/>
    </source>
</evidence>
<feature type="region of interest" description="Disordered" evidence="5">
    <location>
        <begin position="380"/>
        <end position="400"/>
    </location>
</feature>
<dbReference type="EMBL" id="PQIB02000008">
    <property type="protein sequence ID" value="RLN04834.1"/>
    <property type="molecule type" value="Genomic_DNA"/>
</dbReference>
<dbReference type="InterPro" id="IPR022043">
    <property type="entry name" value="CAF1A_DD"/>
</dbReference>
<reference evidence="9" key="1">
    <citation type="journal article" date="2019" name="Nat. Commun.">
        <title>The genome of broomcorn millet.</title>
        <authorList>
            <person name="Zou C."/>
            <person name="Miki D."/>
            <person name="Li D."/>
            <person name="Tang Q."/>
            <person name="Xiao L."/>
            <person name="Rajput S."/>
            <person name="Deng P."/>
            <person name="Jia W."/>
            <person name="Huang R."/>
            <person name="Zhang M."/>
            <person name="Sun Y."/>
            <person name="Hu J."/>
            <person name="Fu X."/>
            <person name="Schnable P.S."/>
            <person name="Li F."/>
            <person name="Zhang H."/>
            <person name="Feng B."/>
            <person name="Zhu X."/>
            <person name="Liu R."/>
            <person name="Schnable J.C."/>
            <person name="Zhu J.-K."/>
            <person name="Zhang H."/>
        </authorList>
    </citation>
    <scope>NUCLEOTIDE SEQUENCE [LARGE SCALE GENOMIC DNA]</scope>
</reference>
<evidence type="ECO:0000256" key="2">
    <source>
        <dbReference type="ARBA" id="ARBA00022763"/>
    </source>
</evidence>
<accession>A0A3L6RJW2</accession>
<keyword evidence="3" id="KW-0234">DNA repair</keyword>
<keyword evidence="9" id="KW-1185">Reference proteome</keyword>
<feature type="domain" description="Chromatin assembly factor 1 subunit A dimerization" evidence="6">
    <location>
        <begin position="431"/>
        <end position="499"/>
    </location>
</feature>
<dbReference type="Pfam" id="PF12253">
    <property type="entry name" value="CAF1A_dimeriz"/>
    <property type="match status" value="1"/>
</dbReference>
<dbReference type="InterPro" id="IPR048800">
    <property type="entry name" value="Cac1-like_C"/>
</dbReference>
<keyword evidence="2" id="KW-0227">DNA damage</keyword>
<proteinExistence type="predicted"/>
<feature type="compositionally biased region" description="Polar residues" evidence="5">
    <location>
        <begin position="628"/>
        <end position="645"/>
    </location>
</feature>
<name>A0A3L6RJW2_PANMI</name>
<sequence>MESGGMVLGVACPEEAPDRNGAGPRDDLGQSQTQVDGPVVLNRSAELELCDSMATDDAPAQAPSSQPVAATQQSPVTLTDTIVEVQKQLKRKRASNGPAIADADKDALVTGCRQELQGLFQHYKVVSDRKMRFDGGNLSGNALVGCFLEESSLGLTKLVDEIYEKMKGLEGVSMASVRSSVLLVGQRMMYGKSSPDADVLEDESESALWCWEIRDLKLMPVKARSILSTRRSVRKKIHDRINAIYSTLSVLENRRVETQMNDLRKVSLKLNKSLNLEEIRLMVERVIQKNNTEIGVRDAGSTAKELMQEAEKNDQNVSRLDDASVSELQNGNLPANVTGWKKLSSYNRSSRWGIRRKPKVEAFKELKLQKSSDDMVDEILSTPNEDSCHNSSQENEHDKLESDIDMLPTSEIQCHGTSNAKPLQTRLIRRKLLQFDKSNRPAYYGTWRKKSAVVGPRCPLKMDPDLDYEVDSDDEWEEEDPGESLSDCEKDGDEVMEEDSKITDEEDEDSFVVPDGYLSDNEGIQIESLLDDKDEEACSSPTGQCTEVEEFRSLVRQQKVLNTLTEQALRKSQPLVISNLNHEKAELLTAEDLKGTTKVEQLCLQVLSMRICPGGAVVDVPTIDNSSASAGDINQSNVKNGSPASASPIPETDLPEIVQVIQSCQDGINKVVELLHQKFPNVSKYQLNRRVREISDFVDNHWKVKKEILDKLGLDSSPVKSKKTKGIAMYFSKRCLPPEETINALASSPELRLKLKTIQNGNGGTEAPQINLFPSPQ</sequence>
<comment type="subcellular location">
    <subcellularLocation>
        <location evidence="1">Nucleus</location>
    </subcellularLocation>
</comment>
<gene>
    <name evidence="8" type="ORF">C2845_PM13G16050</name>
</gene>
<evidence type="ECO:0000256" key="5">
    <source>
        <dbReference type="SAM" id="MobiDB-lite"/>
    </source>
</evidence>
<evidence type="ECO:0000313" key="8">
    <source>
        <dbReference type="EMBL" id="RLN04834.1"/>
    </source>
</evidence>
<dbReference type="STRING" id="4540.A0A3L6RJW2"/>
<dbReference type="GO" id="GO:0006334">
    <property type="term" value="P:nucleosome assembly"/>
    <property type="evidence" value="ECO:0007669"/>
    <property type="project" value="TreeGrafter"/>
</dbReference>
<evidence type="ECO:0000259" key="6">
    <source>
        <dbReference type="Pfam" id="PF12253"/>
    </source>
</evidence>
<dbReference type="PANTHER" id="PTHR15272:SF0">
    <property type="entry name" value="CHROMATIN ASSEMBLY FACTOR 1 SUBUNIT A"/>
    <property type="match status" value="1"/>
</dbReference>
<evidence type="ECO:0008006" key="10">
    <source>
        <dbReference type="Google" id="ProtNLM"/>
    </source>
</evidence>
<organism evidence="8 9">
    <name type="scientific">Panicum miliaceum</name>
    <name type="common">Proso millet</name>
    <name type="synonym">Broomcorn millet</name>
    <dbReference type="NCBI Taxonomy" id="4540"/>
    <lineage>
        <taxon>Eukaryota</taxon>
        <taxon>Viridiplantae</taxon>
        <taxon>Streptophyta</taxon>
        <taxon>Embryophyta</taxon>
        <taxon>Tracheophyta</taxon>
        <taxon>Spermatophyta</taxon>
        <taxon>Magnoliopsida</taxon>
        <taxon>Liliopsida</taxon>
        <taxon>Poales</taxon>
        <taxon>Poaceae</taxon>
        <taxon>PACMAD clade</taxon>
        <taxon>Panicoideae</taxon>
        <taxon>Panicodae</taxon>
        <taxon>Paniceae</taxon>
        <taxon>Panicinae</taxon>
        <taxon>Panicum</taxon>
        <taxon>Panicum sect. Panicum</taxon>
    </lineage>
</organism>
<comment type="caution">
    <text evidence="8">The sequence shown here is derived from an EMBL/GenBank/DDBJ whole genome shotgun (WGS) entry which is preliminary data.</text>
</comment>
<dbReference type="GO" id="GO:0006281">
    <property type="term" value="P:DNA repair"/>
    <property type="evidence" value="ECO:0007669"/>
    <property type="project" value="UniProtKB-KW"/>
</dbReference>
<protein>
    <recommendedName>
        <fullName evidence="10">Chromatin assembly factor 1 subunit FAS1</fullName>
    </recommendedName>
</protein>
<evidence type="ECO:0000313" key="9">
    <source>
        <dbReference type="Proteomes" id="UP000275267"/>
    </source>
</evidence>
<feature type="region of interest" description="Disordered" evidence="5">
    <location>
        <begin position="1"/>
        <end position="40"/>
    </location>
</feature>
<evidence type="ECO:0000256" key="1">
    <source>
        <dbReference type="ARBA" id="ARBA00004123"/>
    </source>
</evidence>